<dbReference type="RefSeq" id="WP_344679955.1">
    <property type="nucleotide sequence ID" value="NZ_BAAAUX010000013.1"/>
</dbReference>
<dbReference type="InterPro" id="IPR036514">
    <property type="entry name" value="SGNH_hydro_sf"/>
</dbReference>
<dbReference type="CDD" id="cd01832">
    <property type="entry name" value="SGNH_hydrolase_like_1"/>
    <property type="match status" value="1"/>
</dbReference>
<dbReference type="Pfam" id="PF13472">
    <property type="entry name" value="Lipase_GDSL_2"/>
    <property type="match status" value="1"/>
</dbReference>
<reference evidence="3 4" key="1">
    <citation type="journal article" date="2019" name="Int. J. Syst. Evol. Microbiol.">
        <title>The Global Catalogue of Microorganisms (GCM) 10K type strain sequencing project: providing services to taxonomists for standard genome sequencing and annotation.</title>
        <authorList>
            <consortium name="The Broad Institute Genomics Platform"/>
            <consortium name="The Broad Institute Genome Sequencing Center for Infectious Disease"/>
            <person name="Wu L."/>
            <person name="Ma J."/>
        </authorList>
    </citation>
    <scope>NUCLEOTIDE SEQUENCE [LARGE SCALE GENOMIC DNA]</scope>
    <source>
        <strain evidence="3 4">JCM 9383</strain>
    </source>
</reference>
<evidence type="ECO:0000313" key="4">
    <source>
        <dbReference type="Proteomes" id="UP001500979"/>
    </source>
</evidence>
<dbReference type="Gene3D" id="3.40.50.1110">
    <property type="entry name" value="SGNH hydrolase"/>
    <property type="match status" value="1"/>
</dbReference>
<dbReference type="InterPro" id="IPR013830">
    <property type="entry name" value="SGNH_hydro"/>
</dbReference>
<organism evidence="3 4">
    <name type="scientific">Saccharopolyspora taberi</name>
    <dbReference type="NCBI Taxonomy" id="60895"/>
    <lineage>
        <taxon>Bacteria</taxon>
        <taxon>Bacillati</taxon>
        <taxon>Actinomycetota</taxon>
        <taxon>Actinomycetes</taxon>
        <taxon>Pseudonocardiales</taxon>
        <taxon>Pseudonocardiaceae</taxon>
        <taxon>Saccharopolyspora</taxon>
    </lineage>
</organism>
<accession>A0ABN3VC31</accession>
<evidence type="ECO:0000259" key="2">
    <source>
        <dbReference type="Pfam" id="PF13472"/>
    </source>
</evidence>
<dbReference type="Proteomes" id="UP001500979">
    <property type="component" value="Unassembled WGS sequence"/>
</dbReference>
<dbReference type="InterPro" id="IPR053140">
    <property type="entry name" value="GDSL_Rv0518-like"/>
</dbReference>
<proteinExistence type="predicted"/>
<feature type="domain" description="SGNH hydrolase-type esterase" evidence="2">
    <location>
        <begin position="20"/>
        <end position="192"/>
    </location>
</feature>
<protein>
    <submittedName>
        <fullName evidence="3">SGNH/GDSL hydrolase family protein</fullName>
    </submittedName>
</protein>
<sequence length="278" mass="30961">MGEWGQPRDVDAAGLDSFVALGDSFTEGLDDLRPDGGYRGWADRLAEHLATANPRLRYANLAVRGKLIRQIVDDQVPQAIEFGPSLVSFTAGGNDIIRPGSDPDAVAEVFDSAVARLAATGAEILIGTGFDTRDTPVLKHVRGKVGTYNSHLRSIADKYGCRVLDLWSMQVLQDPRAWGEDRLHLSPEGHRRVALRACEALGVPVTEDWREPWPPLEEQSWRTQRIQDIQWAREFLAPWIGRRLRGQSSGDGRTPKRPHLERLCTTQATDTKRSADQH</sequence>
<keyword evidence="4" id="KW-1185">Reference proteome</keyword>
<comment type="caution">
    <text evidence="3">The sequence shown here is derived from an EMBL/GenBank/DDBJ whole genome shotgun (WGS) entry which is preliminary data.</text>
</comment>
<evidence type="ECO:0000313" key="3">
    <source>
        <dbReference type="EMBL" id="GAA2790777.1"/>
    </source>
</evidence>
<dbReference type="GO" id="GO:0016787">
    <property type="term" value="F:hydrolase activity"/>
    <property type="evidence" value="ECO:0007669"/>
    <property type="project" value="UniProtKB-KW"/>
</dbReference>
<feature type="region of interest" description="Disordered" evidence="1">
    <location>
        <begin position="246"/>
        <end position="278"/>
    </location>
</feature>
<keyword evidence="3" id="KW-0378">Hydrolase</keyword>
<evidence type="ECO:0000256" key="1">
    <source>
        <dbReference type="SAM" id="MobiDB-lite"/>
    </source>
</evidence>
<gene>
    <name evidence="3" type="ORF">GCM10010470_26820</name>
</gene>
<name>A0ABN3VC31_9PSEU</name>
<dbReference type="PANTHER" id="PTHR43784:SF2">
    <property type="entry name" value="GDSL-LIKE LIPASE_ACYLHYDROLASE, PUTATIVE (AFU_ORTHOLOGUE AFUA_2G00820)-RELATED"/>
    <property type="match status" value="1"/>
</dbReference>
<dbReference type="PANTHER" id="PTHR43784">
    <property type="entry name" value="GDSL-LIKE LIPASE/ACYLHYDROLASE, PUTATIVE (AFU_ORTHOLOGUE AFUA_2G00820)-RELATED"/>
    <property type="match status" value="1"/>
</dbReference>
<dbReference type="EMBL" id="BAAAUX010000013">
    <property type="protein sequence ID" value="GAA2790777.1"/>
    <property type="molecule type" value="Genomic_DNA"/>
</dbReference>
<dbReference type="SUPFAM" id="SSF52266">
    <property type="entry name" value="SGNH hydrolase"/>
    <property type="match status" value="1"/>
</dbReference>